<accession>A0ABV7AKY1</accession>
<dbReference type="Pfam" id="PF03466">
    <property type="entry name" value="LysR_substrate"/>
    <property type="match status" value="1"/>
</dbReference>
<dbReference type="PANTHER" id="PTHR30537">
    <property type="entry name" value="HTH-TYPE TRANSCRIPTIONAL REGULATOR"/>
    <property type="match status" value="1"/>
</dbReference>
<dbReference type="PANTHER" id="PTHR30537:SF3">
    <property type="entry name" value="TRANSCRIPTIONAL REGULATORY PROTEIN"/>
    <property type="match status" value="1"/>
</dbReference>
<keyword evidence="3" id="KW-0238">DNA-binding</keyword>
<organism evidence="6 7">
    <name type="scientific">Acidimangrovimonas pyrenivorans</name>
    <dbReference type="NCBI Taxonomy" id="2030798"/>
    <lineage>
        <taxon>Bacteria</taxon>
        <taxon>Pseudomonadati</taxon>
        <taxon>Pseudomonadota</taxon>
        <taxon>Alphaproteobacteria</taxon>
        <taxon>Rhodobacterales</taxon>
        <taxon>Paracoccaceae</taxon>
        <taxon>Acidimangrovimonas</taxon>
    </lineage>
</organism>
<dbReference type="PROSITE" id="PS50931">
    <property type="entry name" value="HTH_LYSR"/>
    <property type="match status" value="1"/>
</dbReference>
<dbReference type="EMBL" id="JBHRSK010000012">
    <property type="protein sequence ID" value="MFC2969402.1"/>
    <property type="molecule type" value="Genomic_DNA"/>
</dbReference>
<comment type="caution">
    <text evidence="6">The sequence shown here is derived from an EMBL/GenBank/DDBJ whole genome shotgun (WGS) entry which is preliminary data.</text>
</comment>
<sequence length="306" mass="33512">MNISDRLDWSLVQVLLAVAEAGSLSGAARVLGLSQPTLGRQVQAAEQALGLSIFRRHARGLELTEAGAALIAPARAMREAAARLQLAAAGQETGLRGTVRITASTVVAHYLLPPILARIRAAEPEIELELHPSDTTENLLFREADIAVRMYRPEQLDVITRHVGEIGIGLYAAQSYLDRRGTPTTVEELQQHDWVGFDRSELMLRALRRMGWQVDRGFFRTRCDDQATYWQLVAAGCGIGGGQHHIGRSTPGVVRLMPELPIPSLPMWLTAAEALRQTPRLRRVWDLLAEGLRAAVSEPSETGAKA</sequence>
<evidence type="ECO:0000256" key="1">
    <source>
        <dbReference type="ARBA" id="ARBA00009437"/>
    </source>
</evidence>
<dbReference type="RefSeq" id="WP_377834112.1">
    <property type="nucleotide sequence ID" value="NZ_JBHRSK010000012.1"/>
</dbReference>
<protein>
    <submittedName>
        <fullName evidence="6">LysR family transcriptional regulator</fullName>
    </submittedName>
</protein>
<dbReference type="InterPro" id="IPR036390">
    <property type="entry name" value="WH_DNA-bd_sf"/>
</dbReference>
<evidence type="ECO:0000259" key="5">
    <source>
        <dbReference type="PROSITE" id="PS50931"/>
    </source>
</evidence>
<proteinExistence type="inferred from homology"/>
<evidence type="ECO:0000313" key="6">
    <source>
        <dbReference type="EMBL" id="MFC2969402.1"/>
    </source>
</evidence>
<dbReference type="InterPro" id="IPR000847">
    <property type="entry name" value="LysR_HTH_N"/>
</dbReference>
<evidence type="ECO:0000256" key="4">
    <source>
        <dbReference type="ARBA" id="ARBA00023163"/>
    </source>
</evidence>
<dbReference type="Proteomes" id="UP001595443">
    <property type="component" value="Unassembled WGS sequence"/>
</dbReference>
<dbReference type="InterPro" id="IPR058163">
    <property type="entry name" value="LysR-type_TF_proteobact-type"/>
</dbReference>
<dbReference type="SUPFAM" id="SSF46785">
    <property type="entry name" value="Winged helix' DNA-binding domain"/>
    <property type="match status" value="1"/>
</dbReference>
<keyword evidence="7" id="KW-1185">Reference proteome</keyword>
<dbReference type="Gene3D" id="1.10.10.10">
    <property type="entry name" value="Winged helix-like DNA-binding domain superfamily/Winged helix DNA-binding domain"/>
    <property type="match status" value="1"/>
</dbReference>
<dbReference type="Gene3D" id="3.40.190.290">
    <property type="match status" value="1"/>
</dbReference>
<dbReference type="Pfam" id="PF00126">
    <property type="entry name" value="HTH_1"/>
    <property type="match status" value="1"/>
</dbReference>
<dbReference type="InterPro" id="IPR036388">
    <property type="entry name" value="WH-like_DNA-bd_sf"/>
</dbReference>
<dbReference type="InterPro" id="IPR005119">
    <property type="entry name" value="LysR_subst-bd"/>
</dbReference>
<reference evidence="7" key="1">
    <citation type="journal article" date="2019" name="Int. J. Syst. Evol. Microbiol.">
        <title>The Global Catalogue of Microorganisms (GCM) 10K type strain sequencing project: providing services to taxonomists for standard genome sequencing and annotation.</title>
        <authorList>
            <consortium name="The Broad Institute Genomics Platform"/>
            <consortium name="The Broad Institute Genome Sequencing Center for Infectious Disease"/>
            <person name="Wu L."/>
            <person name="Ma J."/>
        </authorList>
    </citation>
    <scope>NUCLEOTIDE SEQUENCE [LARGE SCALE GENOMIC DNA]</scope>
    <source>
        <strain evidence="7">KCTC 62192</strain>
    </source>
</reference>
<dbReference type="SUPFAM" id="SSF53850">
    <property type="entry name" value="Periplasmic binding protein-like II"/>
    <property type="match status" value="1"/>
</dbReference>
<keyword evidence="2" id="KW-0805">Transcription regulation</keyword>
<name>A0ABV7AKY1_9RHOB</name>
<feature type="domain" description="HTH lysR-type" evidence="5">
    <location>
        <begin position="7"/>
        <end position="64"/>
    </location>
</feature>
<evidence type="ECO:0000256" key="3">
    <source>
        <dbReference type="ARBA" id="ARBA00023125"/>
    </source>
</evidence>
<evidence type="ECO:0000256" key="2">
    <source>
        <dbReference type="ARBA" id="ARBA00023015"/>
    </source>
</evidence>
<evidence type="ECO:0000313" key="7">
    <source>
        <dbReference type="Proteomes" id="UP001595443"/>
    </source>
</evidence>
<gene>
    <name evidence="6" type="ORF">ACFOES_14945</name>
</gene>
<comment type="similarity">
    <text evidence="1">Belongs to the LysR transcriptional regulatory family.</text>
</comment>
<keyword evidence="4" id="KW-0804">Transcription</keyword>